<dbReference type="EMBL" id="LAZR01002940">
    <property type="protein sequence ID" value="KKN23777.1"/>
    <property type="molecule type" value="Genomic_DNA"/>
</dbReference>
<feature type="transmembrane region" description="Helical" evidence="1">
    <location>
        <begin position="181"/>
        <end position="205"/>
    </location>
</feature>
<feature type="transmembrane region" description="Helical" evidence="1">
    <location>
        <begin position="73"/>
        <end position="94"/>
    </location>
</feature>
<evidence type="ECO:0000256" key="1">
    <source>
        <dbReference type="SAM" id="Phobius"/>
    </source>
</evidence>
<keyword evidence="1" id="KW-0812">Transmembrane</keyword>
<protein>
    <recommendedName>
        <fullName evidence="3">Glycosyltransferase RgtA/B/C/D-like domain-containing protein</fullName>
    </recommendedName>
</protein>
<gene>
    <name evidence="2" type="ORF">LCGC14_0901470</name>
</gene>
<organism evidence="2">
    <name type="scientific">marine sediment metagenome</name>
    <dbReference type="NCBI Taxonomy" id="412755"/>
    <lineage>
        <taxon>unclassified sequences</taxon>
        <taxon>metagenomes</taxon>
        <taxon>ecological metagenomes</taxon>
    </lineage>
</organism>
<accession>A0A0F9PH25</accession>
<feature type="transmembrane region" description="Helical" evidence="1">
    <location>
        <begin position="288"/>
        <end position="307"/>
    </location>
</feature>
<dbReference type="InterPro" id="IPR049458">
    <property type="entry name" value="EpsG-like"/>
</dbReference>
<keyword evidence="1" id="KW-1133">Transmembrane helix</keyword>
<keyword evidence="1" id="KW-0472">Membrane</keyword>
<feature type="transmembrane region" description="Helical" evidence="1">
    <location>
        <begin position="12"/>
        <end position="32"/>
    </location>
</feature>
<feature type="transmembrane region" description="Helical" evidence="1">
    <location>
        <begin position="150"/>
        <end position="174"/>
    </location>
</feature>
<evidence type="ECO:0008006" key="3">
    <source>
        <dbReference type="Google" id="ProtNLM"/>
    </source>
</evidence>
<feature type="transmembrane region" description="Helical" evidence="1">
    <location>
        <begin position="232"/>
        <end position="251"/>
    </location>
</feature>
<feature type="transmembrane region" description="Helical" evidence="1">
    <location>
        <begin position="263"/>
        <end position="282"/>
    </location>
</feature>
<evidence type="ECO:0000313" key="2">
    <source>
        <dbReference type="EMBL" id="KKN23777.1"/>
    </source>
</evidence>
<proteinExistence type="predicted"/>
<feature type="transmembrane region" description="Helical" evidence="1">
    <location>
        <begin position="314"/>
        <end position="335"/>
    </location>
</feature>
<reference evidence="2" key="1">
    <citation type="journal article" date="2015" name="Nature">
        <title>Complex archaea that bridge the gap between prokaryotes and eukaryotes.</title>
        <authorList>
            <person name="Spang A."/>
            <person name="Saw J.H."/>
            <person name="Jorgensen S.L."/>
            <person name="Zaremba-Niedzwiedzka K."/>
            <person name="Martijn J."/>
            <person name="Lind A.E."/>
            <person name="van Eijk R."/>
            <person name="Schleper C."/>
            <person name="Guy L."/>
            <person name="Ettema T.J."/>
        </authorList>
    </citation>
    <scope>NUCLEOTIDE SEQUENCE</scope>
</reference>
<name>A0A0F9PH25_9ZZZZ</name>
<dbReference type="Pfam" id="PF14897">
    <property type="entry name" value="EpsG"/>
    <property type="match status" value="1"/>
</dbReference>
<comment type="caution">
    <text evidence="2">The sequence shown here is derived from an EMBL/GenBank/DDBJ whole genome shotgun (WGS) entry which is preliminary data.</text>
</comment>
<dbReference type="AlphaFoldDB" id="A0A0F9PH25"/>
<sequence length="346" mass="40520">MREYFQFSSEDIKKYVIFIFLGSIAAYLATSFSKDWVSYQWFFDEIYVKTSWIELLMNSTPFSEPLFFVTTKAALGFISLANFLLLVGIALFILKMHFLTKLIDDVFIVTFFYVCMYLFLFEGTALRIAYATSFIIPSMYYLQKKKLLTSILLFLIATQIQLTSVVFIIMYPLFIYRRLNFLVIALFVIAPLAILLNISAFNFVVDFTQLFSNKYLFYGQDDIVKNQNSTGLFYYFIGFFYMFVIAIGYYLKQQIMNEPFKRMIFSLAMIGCASMCLFYDHVVVGARVGEMLLISMVLLLTWLFQHFREKDLSLYNVVLILIFMGYALARFFYLYPTLALNAEAFI</sequence>
<feature type="transmembrane region" description="Helical" evidence="1">
    <location>
        <begin position="106"/>
        <end position="130"/>
    </location>
</feature>